<dbReference type="SUPFAM" id="SSF53697">
    <property type="entry name" value="SIS domain"/>
    <property type="match status" value="1"/>
</dbReference>
<dbReference type="PANTHER" id="PTHR30390">
    <property type="entry name" value="SEDOHEPTULOSE 7-PHOSPHATE ISOMERASE / DNAA INITIATOR-ASSOCIATING FACTOR FOR REPLICATION INITIATION"/>
    <property type="match status" value="1"/>
</dbReference>
<dbReference type="PROSITE" id="PS51464">
    <property type="entry name" value="SIS"/>
    <property type="match status" value="1"/>
</dbReference>
<dbReference type="InterPro" id="IPR046348">
    <property type="entry name" value="SIS_dom_sf"/>
</dbReference>
<comment type="caution">
    <text evidence="2">The sequence shown here is derived from an EMBL/GenBank/DDBJ whole genome shotgun (WGS) entry which is preliminary data.</text>
</comment>
<dbReference type="Gene3D" id="3.40.50.10490">
    <property type="entry name" value="Glucose-6-phosphate isomerase like protein, domain 1"/>
    <property type="match status" value="1"/>
</dbReference>
<evidence type="ECO:0000313" key="3">
    <source>
        <dbReference type="Proteomes" id="UP000652760"/>
    </source>
</evidence>
<gene>
    <name evidence="2" type="ORF">JHL17_25570</name>
</gene>
<dbReference type="InterPro" id="IPR050099">
    <property type="entry name" value="SIS_GmhA/DiaA_subfam"/>
</dbReference>
<name>A0ABS1FBH0_9PROT</name>
<dbReference type="PANTHER" id="PTHR30390:SF7">
    <property type="entry name" value="PHOSPHOHEPTOSE ISOMERASE"/>
    <property type="match status" value="1"/>
</dbReference>
<dbReference type="InterPro" id="IPR035461">
    <property type="entry name" value="GmhA/DiaA"/>
</dbReference>
<dbReference type="CDD" id="cd05006">
    <property type="entry name" value="SIS_GmhA"/>
    <property type="match status" value="1"/>
</dbReference>
<dbReference type="Proteomes" id="UP000652760">
    <property type="component" value="Unassembled WGS sequence"/>
</dbReference>
<organism evidence="2 3">
    <name type="scientific">Azospirillum endophyticum</name>
    <dbReference type="NCBI Taxonomy" id="2800326"/>
    <lineage>
        <taxon>Bacteria</taxon>
        <taxon>Pseudomonadati</taxon>
        <taxon>Pseudomonadota</taxon>
        <taxon>Alphaproteobacteria</taxon>
        <taxon>Rhodospirillales</taxon>
        <taxon>Azospirillaceae</taxon>
        <taxon>Azospirillum</taxon>
    </lineage>
</organism>
<evidence type="ECO:0000313" key="2">
    <source>
        <dbReference type="EMBL" id="MBK1840778.1"/>
    </source>
</evidence>
<sequence length="162" mass="16677">MARSTHAAGGKLMIVGNGGSAGIASHLAIDFSKNGGMRAMAFNDAAALTCLGNDLGYENVFAMQVGLHARPGDLLVAISSSGRSPNILKAVEAARAQDCAVLTLSGFGSDNPLRRSGDINLYVPSSAYGFVEITHLSLCHALLDLAMGWKAADGRGMPGRMG</sequence>
<protein>
    <submittedName>
        <fullName evidence="2">SIS domain-containing protein</fullName>
    </submittedName>
</protein>
<keyword evidence="3" id="KW-1185">Reference proteome</keyword>
<proteinExistence type="predicted"/>
<feature type="domain" description="SIS" evidence="1">
    <location>
        <begin position="1"/>
        <end position="152"/>
    </location>
</feature>
<dbReference type="RefSeq" id="WP_200197502.1">
    <property type="nucleotide sequence ID" value="NZ_JAENHM010000069.1"/>
</dbReference>
<dbReference type="InterPro" id="IPR001347">
    <property type="entry name" value="SIS_dom"/>
</dbReference>
<accession>A0ABS1FBH0</accession>
<dbReference type="EMBL" id="JAENHM010000069">
    <property type="protein sequence ID" value="MBK1840778.1"/>
    <property type="molecule type" value="Genomic_DNA"/>
</dbReference>
<reference evidence="3" key="1">
    <citation type="submission" date="2021-01" db="EMBL/GenBank/DDBJ databases">
        <title>Genome public.</title>
        <authorList>
            <person name="Liu C."/>
            <person name="Sun Q."/>
        </authorList>
    </citation>
    <scope>NUCLEOTIDE SEQUENCE [LARGE SCALE GENOMIC DNA]</scope>
    <source>
        <strain evidence="3">YIM B02556</strain>
    </source>
</reference>
<evidence type="ECO:0000259" key="1">
    <source>
        <dbReference type="PROSITE" id="PS51464"/>
    </source>
</evidence>
<dbReference type="Pfam" id="PF13580">
    <property type="entry name" value="SIS_2"/>
    <property type="match status" value="1"/>
</dbReference>